<evidence type="ECO:0000256" key="1">
    <source>
        <dbReference type="SAM" id="MobiDB-lite"/>
    </source>
</evidence>
<organism evidence="2 3">
    <name type="scientific">Paenibacillus algorifonticola</name>
    <dbReference type="NCBI Taxonomy" id="684063"/>
    <lineage>
        <taxon>Bacteria</taxon>
        <taxon>Bacillati</taxon>
        <taxon>Bacillota</taxon>
        <taxon>Bacilli</taxon>
        <taxon>Bacillales</taxon>
        <taxon>Paenibacillaceae</taxon>
        <taxon>Paenibacillus</taxon>
    </lineage>
</organism>
<dbReference type="RefSeq" id="WP_046232092.1">
    <property type="nucleotide sequence ID" value="NZ_FONN01000009.1"/>
</dbReference>
<dbReference type="Proteomes" id="UP000183410">
    <property type="component" value="Unassembled WGS sequence"/>
</dbReference>
<dbReference type="OrthoDB" id="1808132at2"/>
<name>A0A1I2ECA7_9BACL</name>
<feature type="compositionally biased region" description="Low complexity" evidence="1">
    <location>
        <begin position="46"/>
        <end position="57"/>
    </location>
</feature>
<sequence>MIEVQKTEELIEQLSNMNKENSLCQVLLPGKGTFKIVLQEEDDRSSTSSETQSMTNETENKGRVMSVSELRRNPFL</sequence>
<gene>
    <name evidence="2" type="ORF">SAMN04487969_1093</name>
</gene>
<reference evidence="3" key="1">
    <citation type="submission" date="2016-10" db="EMBL/GenBank/DDBJ databases">
        <authorList>
            <person name="Varghese N."/>
            <person name="Submissions S."/>
        </authorList>
    </citation>
    <scope>NUCLEOTIDE SEQUENCE [LARGE SCALE GENOMIC DNA]</scope>
    <source>
        <strain evidence="3">CGMCC 1.10223</strain>
    </source>
</reference>
<dbReference type="EMBL" id="FONN01000009">
    <property type="protein sequence ID" value="SFE90307.1"/>
    <property type="molecule type" value="Genomic_DNA"/>
</dbReference>
<dbReference type="AlphaFoldDB" id="A0A1I2ECA7"/>
<proteinExistence type="predicted"/>
<protein>
    <submittedName>
        <fullName evidence="2">Uncharacterized protein</fullName>
    </submittedName>
</protein>
<accession>A0A1I2ECA7</accession>
<feature type="region of interest" description="Disordered" evidence="1">
    <location>
        <begin position="40"/>
        <end position="76"/>
    </location>
</feature>
<keyword evidence="3" id="KW-1185">Reference proteome</keyword>
<evidence type="ECO:0000313" key="3">
    <source>
        <dbReference type="Proteomes" id="UP000183410"/>
    </source>
</evidence>
<evidence type="ECO:0000313" key="2">
    <source>
        <dbReference type="EMBL" id="SFE90307.1"/>
    </source>
</evidence>